<dbReference type="Gene3D" id="3.40.50.150">
    <property type="entry name" value="Vaccinia Virus protein VP39"/>
    <property type="match status" value="1"/>
</dbReference>
<dbReference type="RefSeq" id="WP_191752070.1">
    <property type="nucleotide sequence ID" value="NZ_JACSQM010000001.1"/>
</dbReference>
<dbReference type="SUPFAM" id="SSF53335">
    <property type="entry name" value="S-adenosyl-L-methionine-dependent methyltransferases"/>
    <property type="match status" value="1"/>
</dbReference>
<dbReference type="InterPro" id="IPR029063">
    <property type="entry name" value="SAM-dependent_MTases_sf"/>
</dbReference>
<name>A0ABR8SH24_9BACL</name>
<dbReference type="Pfam" id="PF13649">
    <property type="entry name" value="Methyltransf_25"/>
    <property type="match status" value="1"/>
</dbReference>
<evidence type="ECO:0000313" key="3">
    <source>
        <dbReference type="Proteomes" id="UP000603641"/>
    </source>
</evidence>
<protein>
    <submittedName>
        <fullName evidence="2">Class I SAM-dependent methyltransferase</fullName>
    </submittedName>
</protein>
<dbReference type="CDD" id="cd02440">
    <property type="entry name" value="AdoMet_MTases"/>
    <property type="match status" value="1"/>
</dbReference>
<proteinExistence type="predicted"/>
<dbReference type="EMBL" id="JACSQM010000001">
    <property type="protein sequence ID" value="MBD7962768.1"/>
    <property type="molecule type" value="Genomic_DNA"/>
</dbReference>
<accession>A0ABR8SH24</accession>
<sequence>MYLGKNSTAINWDQSYKNHNYTWTIEGPSPELVSLLCVEMIKPPGLILDIGCGLGNEAVFLSSLGYNVHAIDHSQEAINMCMSRHRGHPVTWRAESVTDVSLQDESVHFANDRGCFHVIPAHLRKEYVDEVYRVLKPNAALLIRGSLVTNDYWDEVSEETIDMYFDEDRFVRGPILPMKIFSETGGIKGNMVSIKKR</sequence>
<dbReference type="Proteomes" id="UP000603641">
    <property type="component" value="Unassembled WGS sequence"/>
</dbReference>
<evidence type="ECO:0000313" key="2">
    <source>
        <dbReference type="EMBL" id="MBD7962768.1"/>
    </source>
</evidence>
<gene>
    <name evidence="2" type="ORF">H9648_01790</name>
</gene>
<keyword evidence="2" id="KW-0489">Methyltransferase</keyword>
<dbReference type="GO" id="GO:0032259">
    <property type="term" value="P:methylation"/>
    <property type="evidence" value="ECO:0007669"/>
    <property type="project" value="UniProtKB-KW"/>
</dbReference>
<reference evidence="2 3" key="1">
    <citation type="submission" date="2020-08" db="EMBL/GenBank/DDBJ databases">
        <title>A Genomic Blueprint of the Chicken Gut Microbiome.</title>
        <authorList>
            <person name="Gilroy R."/>
            <person name="Ravi A."/>
            <person name="Getino M."/>
            <person name="Pursley I."/>
            <person name="Horton D.L."/>
            <person name="Alikhan N.-F."/>
            <person name="Baker D."/>
            <person name="Gharbi K."/>
            <person name="Hall N."/>
            <person name="Watson M."/>
            <person name="Adriaenssens E.M."/>
            <person name="Foster-Nyarko E."/>
            <person name="Jarju S."/>
            <person name="Secka A."/>
            <person name="Antonio M."/>
            <person name="Oren A."/>
            <person name="Chaudhuri R."/>
            <person name="La Ragione R.M."/>
            <person name="Hildebrand F."/>
            <person name="Pallen M.J."/>
        </authorList>
    </citation>
    <scope>NUCLEOTIDE SEQUENCE [LARGE SCALE GENOMIC DNA]</scope>
    <source>
        <strain evidence="2 3">Sa2CUA10</strain>
    </source>
</reference>
<feature type="domain" description="Methyltransferase" evidence="1">
    <location>
        <begin position="47"/>
        <end position="138"/>
    </location>
</feature>
<evidence type="ECO:0000259" key="1">
    <source>
        <dbReference type="Pfam" id="PF13649"/>
    </source>
</evidence>
<organism evidence="2 3">
    <name type="scientific">Fictibacillus norfolkensis</name>
    <dbReference type="NCBI Taxonomy" id="2762233"/>
    <lineage>
        <taxon>Bacteria</taxon>
        <taxon>Bacillati</taxon>
        <taxon>Bacillota</taxon>
        <taxon>Bacilli</taxon>
        <taxon>Bacillales</taxon>
        <taxon>Fictibacillaceae</taxon>
        <taxon>Fictibacillus</taxon>
    </lineage>
</organism>
<keyword evidence="3" id="KW-1185">Reference proteome</keyword>
<dbReference type="GO" id="GO:0008168">
    <property type="term" value="F:methyltransferase activity"/>
    <property type="evidence" value="ECO:0007669"/>
    <property type="project" value="UniProtKB-KW"/>
</dbReference>
<dbReference type="InterPro" id="IPR041698">
    <property type="entry name" value="Methyltransf_25"/>
</dbReference>
<comment type="caution">
    <text evidence="2">The sequence shown here is derived from an EMBL/GenBank/DDBJ whole genome shotgun (WGS) entry which is preliminary data.</text>
</comment>
<keyword evidence="2" id="KW-0808">Transferase</keyword>